<feature type="binding site" evidence="7">
    <location>
        <position position="170"/>
    </location>
    <ligand>
        <name>dimethylallyl phosphate</name>
        <dbReference type="ChEBI" id="CHEBI:88052"/>
    </ligand>
</feature>
<gene>
    <name evidence="7" type="primary">ubiX</name>
    <name evidence="9" type="ORF">SAMN05444515_11294</name>
</gene>
<comment type="similarity">
    <text evidence="6 7">Belongs to the UbiX/PAD1 family.</text>
</comment>
<dbReference type="STRING" id="1396821.SAMN05444515_11294"/>
<dbReference type="GO" id="GO:0016831">
    <property type="term" value="F:carboxy-lyase activity"/>
    <property type="evidence" value="ECO:0007669"/>
    <property type="project" value="TreeGrafter"/>
</dbReference>
<keyword evidence="4 7" id="KW-0808">Transferase</keyword>
<protein>
    <recommendedName>
        <fullName evidence="7">Flavin prenyltransferase UbiX</fullName>
        <ecNumber evidence="7">2.5.1.129</ecNumber>
    </recommendedName>
</protein>
<dbReference type="Pfam" id="PF02441">
    <property type="entry name" value="Flavoprotein"/>
    <property type="match status" value="1"/>
</dbReference>
<comment type="function">
    <text evidence="7">Flavin prenyltransferase that catalyzes the synthesis of the prenylated FMN cofactor (prenyl-FMN) for 4-hydroxy-3-polyprenylbenzoic acid decarboxylase UbiD. The prenyltransferase is metal-independent and links a dimethylallyl moiety from dimethylallyl monophosphate (DMAP) to the flavin N5 and C6 atoms of FMN.</text>
</comment>
<dbReference type="AlphaFoldDB" id="A0A1H7NV70"/>
<keyword evidence="3 7" id="KW-0288">FMN</keyword>
<dbReference type="HAMAP" id="MF_01984">
    <property type="entry name" value="ubiX_pad"/>
    <property type="match status" value="1"/>
</dbReference>
<reference evidence="10" key="1">
    <citation type="submission" date="2016-10" db="EMBL/GenBank/DDBJ databases">
        <authorList>
            <person name="Varghese N."/>
            <person name="Submissions S."/>
        </authorList>
    </citation>
    <scope>NUCLEOTIDE SEQUENCE [LARGE SCALE GENOMIC DNA]</scope>
    <source>
        <strain evidence="10">DSM 241</strain>
    </source>
</reference>
<feature type="binding site" evidence="7">
    <location>
        <position position="140"/>
    </location>
    <ligand>
        <name>FMN</name>
        <dbReference type="ChEBI" id="CHEBI:58210"/>
    </ligand>
</feature>
<dbReference type="EC" id="2.5.1.129" evidence="7"/>
<evidence type="ECO:0000256" key="4">
    <source>
        <dbReference type="ARBA" id="ARBA00022679"/>
    </source>
</evidence>
<keyword evidence="10" id="KW-1185">Reference proteome</keyword>
<dbReference type="InterPro" id="IPR004507">
    <property type="entry name" value="UbiX-like"/>
</dbReference>
<evidence type="ECO:0000256" key="6">
    <source>
        <dbReference type="ARBA" id="ARBA00060793"/>
    </source>
</evidence>
<dbReference type="OrthoDB" id="9781577at2"/>
<name>A0A1H7NV70_9GAMM</name>
<proteinExistence type="inferred from homology"/>
<feature type="binding site" evidence="7">
    <location>
        <position position="186"/>
    </location>
    <ligand>
        <name>dimethylallyl phosphate</name>
        <dbReference type="ChEBI" id="CHEBI:88052"/>
    </ligand>
</feature>
<evidence type="ECO:0000256" key="2">
    <source>
        <dbReference type="ARBA" id="ARBA00022630"/>
    </source>
</evidence>
<evidence type="ECO:0000256" key="5">
    <source>
        <dbReference type="ARBA" id="ARBA00050612"/>
    </source>
</evidence>
<dbReference type="EMBL" id="FOAA01000012">
    <property type="protein sequence ID" value="SEL26777.1"/>
    <property type="molecule type" value="Genomic_DNA"/>
</dbReference>
<dbReference type="InterPro" id="IPR003382">
    <property type="entry name" value="Flavoprotein"/>
</dbReference>
<feature type="binding site" evidence="7">
    <location>
        <position position="40"/>
    </location>
    <ligand>
        <name>FMN</name>
        <dbReference type="ChEBI" id="CHEBI:58210"/>
    </ligand>
</feature>
<feature type="binding site" evidence="7">
    <location>
        <begin position="105"/>
        <end position="108"/>
    </location>
    <ligand>
        <name>FMN</name>
        <dbReference type="ChEBI" id="CHEBI:58210"/>
    </ligand>
</feature>
<evidence type="ECO:0000256" key="7">
    <source>
        <dbReference type="HAMAP-Rule" id="MF_01984"/>
    </source>
</evidence>
<keyword evidence="1 7" id="KW-0637">Prenyltransferase</keyword>
<dbReference type="InterPro" id="IPR036551">
    <property type="entry name" value="Flavin_trans-like"/>
</dbReference>
<accession>A0A1H7NV70</accession>
<dbReference type="GO" id="GO:0106141">
    <property type="term" value="F:flavin prenyltransferase activity"/>
    <property type="evidence" value="ECO:0007669"/>
    <property type="project" value="UniProtKB-EC"/>
</dbReference>
<evidence type="ECO:0000256" key="3">
    <source>
        <dbReference type="ARBA" id="ARBA00022643"/>
    </source>
</evidence>
<dbReference type="NCBIfam" id="NF004685">
    <property type="entry name" value="PRK06029.1"/>
    <property type="match status" value="1"/>
</dbReference>
<dbReference type="NCBIfam" id="TIGR00421">
    <property type="entry name" value="ubiX_pad"/>
    <property type="match status" value="1"/>
</dbReference>
<dbReference type="PANTHER" id="PTHR43374">
    <property type="entry name" value="FLAVIN PRENYLTRANSFERASE"/>
    <property type="match status" value="1"/>
</dbReference>
<feature type="binding site" evidence="7">
    <location>
        <begin position="14"/>
        <end position="16"/>
    </location>
    <ligand>
        <name>FMN</name>
        <dbReference type="ChEBI" id="CHEBI:58210"/>
    </ligand>
</feature>
<evidence type="ECO:0000256" key="1">
    <source>
        <dbReference type="ARBA" id="ARBA00022602"/>
    </source>
</evidence>
<feature type="domain" description="Flavoprotein" evidence="8">
    <location>
        <begin position="7"/>
        <end position="191"/>
    </location>
</feature>
<dbReference type="Gene3D" id="3.40.50.1950">
    <property type="entry name" value="Flavin prenyltransferase-like"/>
    <property type="match status" value="1"/>
</dbReference>
<dbReference type="FunFam" id="3.40.50.1950:FF:000001">
    <property type="entry name" value="Flavin prenyltransferase UbiX"/>
    <property type="match status" value="1"/>
</dbReference>
<dbReference type="RefSeq" id="WP_090254335.1">
    <property type="nucleotide sequence ID" value="NZ_FOAA01000012.1"/>
</dbReference>
<dbReference type="SUPFAM" id="SSF52507">
    <property type="entry name" value="Homo-oligomeric flavin-containing Cys decarboxylases, HFCD"/>
    <property type="match status" value="1"/>
</dbReference>
<keyword evidence="2 7" id="KW-0285">Flavoprotein</keyword>
<evidence type="ECO:0000313" key="9">
    <source>
        <dbReference type="EMBL" id="SEL26777.1"/>
    </source>
</evidence>
<dbReference type="Proteomes" id="UP000199256">
    <property type="component" value="Unassembled WGS sequence"/>
</dbReference>
<dbReference type="PANTHER" id="PTHR43374:SF1">
    <property type="entry name" value="FLAVIN PRENYLTRANSFERASE PAD1, MITOCHONDRIAL"/>
    <property type="match status" value="1"/>
</dbReference>
<evidence type="ECO:0000259" key="8">
    <source>
        <dbReference type="Pfam" id="PF02441"/>
    </source>
</evidence>
<evidence type="ECO:0000313" key="10">
    <source>
        <dbReference type="Proteomes" id="UP000199256"/>
    </source>
</evidence>
<sequence length="217" mass="23661">MADTPRTVALAMTGASGAQYGLRLLQCLLEAGVRVYLMVSRPAQVVLSMETDLSVPGRPRDMERFLSERFGAASGQLQVFEREQWTAPVASGSSPPDAMVVCPCTTATLAAVSGGASRSLIERAADVALKERRRLVLVVRETPFSEIHLEHMLRLSRMGAVILPANPAFYHRPQSVDDLVDFVVSRVLDHLGVPNALIRRWGQDPDHDTGREAEGMA</sequence>
<comment type="catalytic activity">
    <reaction evidence="5 7">
        <text>dimethylallyl phosphate + FMNH2 = prenylated FMNH2 + phosphate</text>
        <dbReference type="Rhea" id="RHEA:37743"/>
        <dbReference type="ChEBI" id="CHEBI:43474"/>
        <dbReference type="ChEBI" id="CHEBI:57618"/>
        <dbReference type="ChEBI" id="CHEBI:87467"/>
        <dbReference type="ChEBI" id="CHEBI:88052"/>
        <dbReference type="EC" id="2.5.1.129"/>
    </reaction>
</comment>
<organism evidence="9 10">
    <name type="scientific">Ectothiorhodospira marina</name>
    <dbReference type="NCBI Taxonomy" id="1396821"/>
    <lineage>
        <taxon>Bacteria</taxon>
        <taxon>Pseudomonadati</taxon>
        <taxon>Pseudomonadota</taxon>
        <taxon>Gammaproteobacteria</taxon>
        <taxon>Chromatiales</taxon>
        <taxon>Ectothiorhodospiraceae</taxon>
        <taxon>Ectothiorhodospira</taxon>
    </lineage>
</organism>
<comment type="caution">
    <text evidence="7">Lacks conserved residue(s) required for the propagation of feature annotation.</text>
</comment>